<organism evidence="1 2">
    <name type="scientific">Roseateles aquae</name>
    <dbReference type="NCBI Taxonomy" id="3077235"/>
    <lineage>
        <taxon>Bacteria</taxon>
        <taxon>Pseudomonadati</taxon>
        <taxon>Pseudomonadota</taxon>
        <taxon>Betaproteobacteria</taxon>
        <taxon>Burkholderiales</taxon>
        <taxon>Sphaerotilaceae</taxon>
        <taxon>Roseateles</taxon>
    </lineage>
</organism>
<dbReference type="Proteomes" id="UP001246372">
    <property type="component" value="Unassembled WGS sequence"/>
</dbReference>
<reference evidence="1" key="1">
    <citation type="submission" date="2023-09" db="EMBL/GenBank/DDBJ databases">
        <title>Paucibacter sp. APW11 Genome sequencing and assembly.</title>
        <authorList>
            <person name="Kim I."/>
        </authorList>
    </citation>
    <scope>NUCLEOTIDE SEQUENCE</scope>
    <source>
        <strain evidence="1">APW11</strain>
    </source>
</reference>
<evidence type="ECO:0000313" key="2">
    <source>
        <dbReference type="Proteomes" id="UP001246372"/>
    </source>
</evidence>
<sequence length="89" mass="9356">MSPVPDALVDVDPSTRLSPDDLATQREAEFLAAALLEAQAAAARVPAGRPGWCSNCGAACMPLAVYCDTDCRQDHEGRLLTLAKQGRSA</sequence>
<evidence type="ECO:0000313" key="1">
    <source>
        <dbReference type="EMBL" id="MDT8998362.1"/>
    </source>
</evidence>
<protein>
    <submittedName>
        <fullName evidence="1">Uncharacterized protein</fullName>
    </submittedName>
</protein>
<accession>A0ABU3P7R8</accession>
<name>A0ABU3P7R8_9BURK</name>
<keyword evidence="2" id="KW-1185">Reference proteome</keyword>
<dbReference type="RefSeq" id="WP_315648679.1">
    <property type="nucleotide sequence ID" value="NZ_JAVXZY010000001.1"/>
</dbReference>
<comment type="caution">
    <text evidence="1">The sequence shown here is derived from an EMBL/GenBank/DDBJ whole genome shotgun (WGS) entry which is preliminary data.</text>
</comment>
<gene>
    <name evidence="1" type="ORF">RQP53_03620</name>
</gene>
<dbReference type="EMBL" id="JAVXZY010000001">
    <property type="protein sequence ID" value="MDT8998362.1"/>
    <property type="molecule type" value="Genomic_DNA"/>
</dbReference>
<proteinExistence type="predicted"/>